<evidence type="ECO:0000256" key="2">
    <source>
        <dbReference type="ARBA" id="ARBA00004752"/>
    </source>
</evidence>
<evidence type="ECO:0000256" key="14">
    <source>
        <dbReference type="ARBA" id="ARBA00032370"/>
    </source>
</evidence>
<feature type="transmembrane region" description="Helical" evidence="23">
    <location>
        <begin position="89"/>
        <end position="108"/>
    </location>
</feature>
<feature type="transmembrane region" description="Helical" evidence="23">
    <location>
        <begin position="201"/>
        <end position="221"/>
    </location>
</feature>
<feature type="transmembrane region" description="Helical" evidence="23">
    <location>
        <begin position="153"/>
        <end position="172"/>
    </location>
</feature>
<feature type="transmembrane region" description="Helical" evidence="23">
    <location>
        <begin position="25"/>
        <end position="48"/>
    </location>
</feature>
<evidence type="ECO:0000256" key="13">
    <source>
        <dbReference type="ARBA" id="ARBA00023316"/>
    </source>
</evidence>
<comment type="subcellular location">
    <subcellularLocation>
        <location evidence="1">Cell membrane</location>
        <topology evidence="1">Multi-pass membrane protein</topology>
    </subcellularLocation>
</comment>
<evidence type="ECO:0000256" key="4">
    <source>
        <dbReference type="ARBA" id="ARBA00022618"/>
    </source>
</evidence>
<feature type="transmembrane region" description="Helical" evidence="23">
    <location>
        <begin position="349"/>
        <end position="373"/>
    </location>
</feature>
<keyword evidence="3" id="KW-1003">Cell membrane</keyword>
<evidence type="ECO:0000256" key="22">
    <source>
        <dbReference type="SAM" id="MobiDB-lite"/>
    </source>
</evidence>
<evidence type="ECO:0000313" key="24">
    <source>
        <dbReference type="EMBL" id="RBP61810.1"/>
    </source>
</evidence>
<evidence type="ECO:0000256" key="5">
    <source>
        <dbReference type="ARBA" id="ARBA00022676"/>
    </source>
</evidence>
<dbReference type="RefSeq" id="WP_113921087.1">
    <property type="nucleotide sequence ID" value="NZ_CALNCS010000241.1"/>
</dbReference>
<keyword evidence="25" id="KW-1185">Reference proteome</keyword>
<evidence type="ECO:0000256" key="7">
    <source>
        <dbReference type="ARBA" id="ARBA00022692"/>
    </source>
</evidence>
<comment type="function">
    <text evidence="21">Peptidoglycan polymerase that is essential for cell division.</text>
</comment>
<keyword evidence="9" id="KW-0573">Peptidoglycan synthesis</keyword>
<dbReference type="GO" id="GO:0071555">
    <property type="term" value="P:cell wall organization"/>
    <property type="evidence" value="ECO:0007669"/>
    <property type="project" value="UniProtKB-KW"/>
</dbReference>
<evidence type="ECO:0000256" key="23">
    <source>
        <dbReference type="SAM" id="Phobius"/>
    </source>
</evidence>
<dbReference type="Proteomes" id="UP000253490">
    <property type="component" value="Unassembled WGS sequence"/>
</dbReference>
<evidence type="ECO:0000256" key="20">
    <source>
        <dbReference type="ARBA" id="ARBA00049902"/>
    </source>
</evidence>
<comment type="catalytic activity">
    <reaction evidence="20">
        <text>[GlcNAc-(1-&gt;4)-Mur2Ac(oyl-L-Ala-gamma-D-Glu-L-Lys-D-Ala-D-Ala)](n)-di-trans,octa-cis-undecaprenyl diphosphate + beta-D-GlcNAc-(1-&gt;4)-Mur2Ac(oyl-L-Ala-gamma-D-Glu-L-Lys-D-Ala-D-Ala)-di-trans,octa-cis-undecaprenyl diphosphate = [GlcNAc-(1-&gt;4)-Mur2Ac(oyl-L-Ala-gamma-D-Glu-L-Lys-D-Ala-D-Ala)](n+1)-di-trans,octa-cis-undecaprenyl diphosphate + di-trans,octa-cis-undecaprenyl diphosphate + H(+)</text>
        <dbReference type="Rhea" id="RHEA:23708"/>
        <dbReference type="Rhea" id="RHEA-COMP:9602"/>
        <dbReference type="Rhea" id="RHEA-COMP:9603"/>
        <dbReference type="ChEBI" id="CHEBI:15378"/>
        <dbReference type="ChEBI" id="CHEBI:58405"/>
        <dbReference type="ChEBI" id="CHEBI:60033"/>
        <dbReference type="ChEBI" id="CHEBI:78435"/>
        <dbReference type="EC" id="2.4.99.28"/>
    </reaction>
</comment>
<evidence type="ECO:0000256" key="9">
    <source>
        <dbReference type="ARBA" id="ARBA00022984"/>
    </source>
</evidence>
<keyword evidence="5" id="KW-0328">Glycosyltransferase</keyword>
<keyword evidence="6" id="KW-0808">Transferase</keyword>
<evidence type="ECO:0000256" key="15">
    <source>
        <dbReference type="ARBA" id="ARBA00033270"/>
    </source>
</evidence>
<keyword evidence="12" id="KW-0131">Cell cycle</keyword>
<reference evidence="24 25" key="1">
    <citation type="submission" date="2018-06" db="EMBL/GenBank/DDBJ databases">
        <title>Genomic Encyclopedia of Type Strains, Phase IV (KMG-IV): sequencing the most valuable type-strain genomes for metagenomic binning, comparative biology and taxonomic classification.</title>
        <authorList>
            <person name="Goeker M."/>
        </authorList>
    </citation>
    <scope>NUCLEOTIDE SEQUENCE [LARGE SCALE GENOMIC DNA]</scope>
    <source>
        <strain evidence="24 25">DSM 22112</strain>
    </source>
</reference>
<comment type="similarity">
    <text evidence="16">Belongs to the SEDS family. FtsW subfamily.</text>
</comment>
<protein>
    <recommendedName>
        <fullName evidence="17">Probable peptidoglycan glycosyltransferase FtsW</fullName>
        <ecNumber evidence="19">2.4.99.28</ecNumber>
    </recommendedName>
    <alternativeName>
        <fullName evidence="18">Cell division protein FtsW</fullName>
    </alternativeName>
    <alternativeName>
        <fullName evidence="15">Cell wall polymerase</fullName>
    </alternativeName>
    <alternativeName>
        <fullName evidence="14">Peptidoglycan polymerase</fullName>
    </alternativeName>
</protein>
<accession>A0A366I2I3</accession>
<keyword evidence="8" id="KW-0133">Cell shape</keyword>
<dbReference type="GO" id="GO:0005886">
    <property type="term" value="C:plasma membrane"/>
    <property type="evidence" value="ECO:0007669"/>
    <property type="project" value="UniProtKB-SubCell"/>
</dbReference>
<feature type="transmembrane region" description="Helical" evidence="23">
    <location>
        <begin position="318"/>
        <end position="343"/>
    </location>
</feature>
<proteinExistence type="inferred from homology"/>
<dbReference type="EC" id="2.4.99.28" evidence="19"/>
<keyword evidence="10 23" id="KW-1133">Transmembrane helix</keyword>
<evidence type="ECO:0000256" key="18">
    <source>
        <dbReference type="ARBA" id="ARBA00041418"/>
    </source>
</evidence>
<dbReference type="InterPro" id="IPR013437">
    <property type="entry name" value="FtsW"/>
</dbReference>
<dbReference type="GO" id="GO:0009252">
    <property type="term" value="P:peptidoglycan biosynthetic process"/>
    <property type="evidence" value="ECO:0007669"/>
    <property type="project" value="UniProtKB-KW"/>
</dbReference>
<feature type="transmembrane region" description="Helical" evidence="23">
    <location>
        <begin position="60"/>
        <end position="77"/>
    </location>
</feature>
<keyword evidence="4 24" id="KW-0132">Cell division</keyword>
<dbReference type="PANTHER" id="PTHR30474:SF2">
    <property type="entry name" value="PEPTIDOGLYCAN GLYCOSYLTRANSFERASE FTSW-RELATED"/>
    <property type="match status" value="1"/>
</dbReference>
<comment type="pathway">
    <text evidence="2">Cell wall biogenesis; peptidoglycan biosynthesis.</text>
</comment>
<feature type="transmembrane region" description="Helical" evidence="23">
    <location>
        <begin position="178"/>
        <end position="194"/>
    </location>
</feature>
<comment type="caution">
    <text evidence="24">The sequence shown here is derived from an EMBL/GenBank/DDBJ whole genome shotgun (WGS) entry which is preliminary data.</text>
</comment>
<dbReference type="GO" id="GO:0032153">
    <property type="term" value="C:cell division site"/>
    <property type="evidence" value="ECO:0007669"/>
    <property type="project" value="TreeGrafter"/>
</dbReference>
<evidence type="ECO:0000256" key="19">
    <source>
        <dbReference type="ARBA" id="ARBA00044770"/>
    </source>
</evidence>
<evidence type="ECO:0000256" key="3">
    <source>
        <dbReference type="ARBA" id="ARBA00022475"/>
    </source>
</evidence>
<dbReference type="Pfam" id="PF01098">
    <property type="entry name" value="FTSW_RODA_SPOVE"/>
    <property type="match status" value="1"/>
</dbReference>
<sequence>MSVEKKNVQRVKNSKKSKKSNPSDFILIFCIMSLVCIGVIMVFSASIYTSSIEYNDQYHLFKKQLIFALIGTVAMIITSKIDYRIYQKYSRVIMGIAVVLLILVLFVGTKANGARRWFNIAGVSLQPSEVAKYAVIIFSAANMTKMKEEIRTFTKGFLPFVVLMAVICGLIYLQPNLSTALVMACIIIAMFFIGGGNLAYIFASGGLLVVAALAAMLLTGWRSNRLTSFLDPEADLAGVGWQTKQSKLALGSGGIFGQGLGNGKQKMFYLPEAQNDFIFAHIGEELGLIGTLLILALFLLLIWRGLRIALYAPDTFSSLISFGIIFMVAIQVIINVCVVTQLIPVTGMPLPFISAGGSSLIFLMAGMGILLNISKKTPISRR</sequence>
<evidence type="ECO:0000256" key="12">
    <source>
        <dbReference type="ARBA" id="ARBA00023306"/>
    </source>
</evidence>
<evidence type="ECO:0000256" key="6">
    <source>
        <dbReference type="ARBA" id="ARBA00022679"/>
    </source>
</evidence>
<evidence type="ECO:0000256" key="21">
    <source>
        <dbReference type="ARBA" id="ARBA00049966"/>
    </source>
</evidence>
<dbReference type="AlphaFoldDB" id="A0A366I2I3"/>
<name>A0A366I2I3_9FIRM</name>
<dbReference type="GO" id="GO:0008955">
    <property type="term" value="F:peptidoglycan glycosyltransferase activity"/>
    <property type="evidence" value="ECO:0007669"/>
    <property type="project" value="UniProtKB-EC"/>
</dbReference>
<gene>
    <name evidence="24" type="ORF">DES36_11322</name>
</gene>
<evidence type="ECO:0000256" key="1">
    <source>
        <dbReference type="ARBA" id="ARBA00004651"/>
    </source>
</evidence>
<organism evidence="24 25">
    <name type="scientific">Alkalibaculum bacchi</name>
    <dbReference type="NCBI Taxonomy" id="645887"/>
    <lineage>
        <taxon>Bacteria</taxon>
        <taxon>Bacillati</taxon>
        <taxon>Bacillota</taxon>
        <taxon>Clostridia</taxon>
        <taxon>Eubacteriales</taxon>
        <taxon>Eubacteriaceae</taxon>
        <taxon>Alkalibaculum</taxon>
    </lineage>
</organism>
<evidence type="ECO:0000256" key="10">
    <source>
        <dbReference type="ARBA" id="ARBA00022989"/>
    </source>
</evidence>
<dbReference type="PANTHER" id="PTHR30474">
    <property type="entry name" value="CELL CYCLE PROTEIN"/>
    <property type="match status" value="1"/>
</dbReference>
<dbReference type="NCBIfam" id="TIGR02614">
    <property type="entry name" value="ftsW"/>
    <property type="match status" value="1"/>
</dbReference>
<dbReference type="InterPro" id="IPR001182">
    <property type="entry name" value="FtsW/RodA"/>
</dbReference>
<dbReference type="EMBL" id="QNRX01000013">
    <property type="protein sequence ID" value="RBP61810.1"/>
    <property type="molecule type" value="Genomic_DNA"/>
</dbReference>
<evidence type="ECO:0000256" key="11">
    <source>
        <dbReference type="ARBA" id="ARBA00023136"/>
    </source>
</evidence>
<evidence type="ECO:0000313" key="25">
    <source>
        <dbReference type="Proteomes" id="UP000253490"/>
    </source>
</evidence>
<feature type="compositionally biased region" description="Basic residues" evidence="22">
    <location>
        <begin position="8"/>
        <end position="19"/>
    </location>
</feature>
<dbReference type="GO" id="GO:0008360">
    <property type="term" value="P:regulation of cell shape"/>
    <property type="evidence" value="ECO:0007669"/>
    <property type="project" value="UniProtKB-KW"/>
</dbReference>
<dbReference type="OrthoDB" id="9812661at2"/>
<keyword evidence="11 23" id="KW-0472">Membrane</keyword>
<dbReference type="GO" id="GO:0051301">
    <property type="term" value="P:cell division"/>
    <property type="evidence" value="ECO:0007669"/>
    <property type="project" value="UniProtKB-KW"/>
</dbReference>
<feature type="transmembrane region" description="Helical" evidence="23">
    <location>
        <begin position="286"/>
        <end position="306"/>
    </location>
</feature>
<evidence type="ECO:0000256" key="16">
    <source>
        <dbReference type="ARBA" id="ARBA00038053"/>
    </source>
</evidence>
<keyword evidence="13" id="KW-0961">Cell wall biogenesis/degradation</keyword>
<evidence type="ECO:0000256" key="17">
    <source>
        <dbReference type="ARBA" id="ARBA00041185"/>
    </source>
</evidence>
<feature type="region of interest" description="Disordered" evidence="22">
    <location>
        <begin position="1"/>
        <end position="20"/>
    </location>
</feature>
<dbReference type="GO" id="GO:0015648">
    <property type="term" value="F:lipid-linked peptidoglycan transporter activity"/>
    <property type="evidence" value="ECO:0007669"/>
    <property type="project" value="TreeGrafter"/>
</dbReference>
<keyword evidence="7 23" id="KW-0812">Transmembrane</keyword>
<evidence type="ECO:0000256" key="8">
    <source>
        <dbReference type="ARBA" id="ARBA00022960"/>
    </source>
</evidence>